<keyword evidence="3" id="KW-0479">Metal-binding</keyword>
<dbReference type="GO" id="GO:0051536">
    <property type="term" value="F:iron-sulfur cluster binding"/>
    <property type="evidence" value="ECO:0007669"/>
    <property type="project" value="UniProtKB-KW"/>
</dbReference>
<dbReference type="EMBL" id="AP021874">
    <property type="protein sequence ID" value="BBO71956.1"/>
    <property type="molecule type" value="Genomic_DNA"/>
</dbReference>
<proteinExistence type="predicted"/>
<dbReference type="PANTHER" id="PTHR21180:SF9">
    <property type="entry name" value="TYPE II SECRETION SYSTEM PROTEIN K"/>
    <property type="match status" value="1"/>
</dbReference>
<dbReference type="Proteomes" id="UP000427906">
    <property type="component" value="Chromosome"/>
</dbReference>
<organism evidence="7 8">
    <name type="scientific">Desulfosarcina alkanivorans</name>
    <dbReference type="NCBI Taxonomy" id="571177"/>
    <lineage>
        <taxon>Bacteria</taxon>
        <taxon>Pseudomonadati</taxon>
        <taxon>Thermodesulfobacteriota</taxon>
        <taxon>Desulfobacteria</taxon>
        <taxon>Desulfobacterales</taxon>
        <taxon>Desulfosarcinaceae</taxon>
        <taxon>Desulfosarcina</taxon>
    </lineage>
</organism>
<dbReference type="InterPro" id="IPR051675">
    <property type="entry name" value="Endo/Exo/Phosphatase_dom_1"/>
</dbReference>
<evidence type="ECO:0000256" key="5">
    <source>
        <dbReference type="ARBA" id="ARBA00023014"/>
    </source>
</evidence>
<reference evidence="7 8" key="1">
    <citation type="submission" date="2019-11" db="EMBL/GenBank/DDBJ databases">
        <title>Comparative genomics of hydrocarbon-degrading Desulfosarcina strains.</title>
        <authorList>
            <person name="Watanabe M."/>
            <person name="Kojima H."/>
            <person name="Fukui M."/>
        </authorList>
    </citation>
    <scope>NUCLEOTIDE SEQUENCE [LARGE SCALE GENOMIC DNA]</scope>
    <source>
        <strain evidence="7 8">PL12</strain>
    </source>
</reference>
<dbReference type="KEGG" id="dalk:DSCA_58860"/>
<dbReference type="InterPro" id="IPR013785">
    <property type="entry name" value="Aldolase_TIM"/>
</dbReference>
<dbReference type="SFLD" id="SFLDG01102">
    <property type="entry name" value="Uncharacterised_Radical_SAM_Su"/>
    <property type="match status" value="1"/>
</dbReference>
<keyword evidence="8" id="KW-1185">Reference proteome</keyword>
<dbReference type="AlphaFoldDB" id="A0A5K7YRQ8"/>
<keyword evidence="2" id="KW-0949">S-adenosyl-L-methionine</keyword>
<dbReference type="GO" id="GO:0003824">
    <property type="term" value="F:catalytic activity"/>
    <property type="evidence" value="ECO:0007669"/>
    <property type="project" value="InterPro"/>
</dbReference>
<dbReference type="SUPFAM" id="SSF47781">
    <property type="entry name" value="RuvA domain 2-like"/>
    <property type="match status" value="1"/>
</dbReference>
<evidence type="ECO:0000313" key="7">
    <source>
        <dbReference type="EMBL" id="BBO71956.1"/>
    </source>
</evidence>
<protein>
    <recommendedName>
        <fullName evidence="6">DUF4130 domain-containing protein</fullName>
    </recommendedName>
</protein>
<dbReference type="Gene3D" id="3.20.20.70">
    <property type="entry name" value="Aldolase class I"/>
    <property type="match status" value="1"/>
</dbReference>
<dbReference type="Gene3D" id="1.10.150.320">
    <property type="entry name" value="Photosystem II 12 kDa extrinsic protein"/>
    <property type="match status" value="1"/>
</dbReference>
<dbReference type="InterPro" id="IPR023875">
    <property type="entry name" value="DNA_repair_put"/>
</dbReference>
<evidence type="ECO:0000259" key="6">
    <source>
        <dbReference type="Pfam" id="PF13566"/>
    </source>
</evidence>
<dbReference type="InterPro" id="IPR025404">
    <property type="entry name" value="DUF4130"/>
</dbReference>
<dbReference type="CDD" id="cd01335">
    <property type="entry name" value="Radical_SAM"/>
    <property type="match status" value="1"/>
</dbReference>
<dbReference type="NCBIfam" id="TIGR03915">
    <property type="entry name" value="SAM_7_link_chp"/>
    <property type="match status" value="1"/>
</dbReference>
<keyword evidence="5" id="KW-0411">Iron-sulfur</keyword>
<evidence type="ECO:0000256" key="2">
    <source>
        <dbReference type="ARBA" id="ARBA00022691"/>
    </source>
</evidence>
<dbReference type="NCBIfam" id="TIGR03916">
    <property type="entry name" value="rSAM_link_UDG"/>
    <property type="match status" value="1"/>
</dbReference>
<comment type="cofactor">
    <cofactor evidence="1">
        <name>[4Fe-4S] cluster</name>
        <dbReference type="ChEBI" id="CHEBI:49883"/>
    </cofactor>
</comment>
<dbReference type="InterPro" id="IPR010994">
    <property type="entry name" value="RuvA_2-like"/>
</dbReference>
<evidence type="ECO:0000313" key="8">
    <source>
        <dbReference type="Proteomes" id="UP000427906"/>
    </source>
</evidence>
<dbReference type="InterPro" id="IPR023874">
    <property type="entry name" value="DNA_rSAM_put"/>
</dbReference>
<keyword evidence="4" id="KW-0408">Iron</keyword>
<accession>A0A5K7YRQ8</accession>
<sequence length="655" mass="74534">MRIEDKLTILADAAKYDVSCASSGSRRKNSGRRLGNAAPSGVCHTYTEDGRCVSLLKILFTNQCIYDCAYCVNRCSNEIPRAAFTPREIVGLTIDFYRRNYIEGLFLSSGVMRSPDDTMERLVRTVEDLRRQGFNGYVHLKCVPFASRRLIRHAGRHADRLSVNIELPSEASLKRLTRSKTYPSVLTPMGIIRENIAENREDRKRLRRVPAFAPAGQSTQLIVGASPESDYEVLNLADRLYRGQSLKRVYYSAYIPVADMPARLPDLEGPPLQRESRLYQADWLMRLYGFSIDEVVSSTSPWLDLSVDPKQAFARRHPELFPVDINRADREMILRVPGIGLKSADRIVRLRKKGRIRIEHLRQLGAIVSRARPYIRCDGLPTEQWSGGRPATRSAAGSAVLVDARRLVFETDGSFEGLLTAIYEAYAKNRAPDAIRPGGRGQKGLFDQAATIDTDPDLAGRVWKGLRTHLGVRRRRKLLDAYLSGHADVETLIYQLVADAVAVRRGFAANAHLSASIRIDRLSRQVRQEAHRIKGLVRFQKISDEGYLALVGPRYDVLPLVRRHFESRFADQRWMIVDTNRGYGLCYDRRQTRQVQVDPAAIQAASPGERADERLSRRLWQRYYAAVNITARNNPKLHASKLPRRYWRYLTEKRN</sequence>
<dbReference type="SFLD" id="SFLDS00029">
    <property type="entry name" value="Radical_SAM"/>
    <property type="match status" value="1"/>
</dbReference>
<name>A0A5K7YRQ8_9BACT</name>
<feature type="domain" description="DUF4130" evidence="6">
    <location>
        <begin position="488"/>
        <end position="652"/>
    </location>
</feature>
<dbReference type="GO" id="GO:0046872">
    <property type="term" value="F:metal ion binding"/>
    <property type="evidence" value="ECO:0007669"/>
    <property type="project" value="UniProtKB-KW"/>
</dbReference>
<dbReference type="RefSeq" id="WP_167527998.1">
    <property type="nucleotide sequence ID" value="NZ_AP021874.1"/>
</dbReference>
<dbReference type="PANTHER" id="PTHR21180">
    <property type="entry name" value="ENDONUCLEASE/EXONUCLEASE/PHOSPHATASE FAMILY DOMAIN-CONTAINING PROTEIN 1"/>
    <property type="match status" value="1"/>
</dbReference>
<dbReference type="Pfam" id="PF13566">
    <property type="entry name" value="DUF4130"/>
    <property type="match status" value="1"/>
</dbReference>
<gene>
    <name evidence="7" type="ORF">DSCA_58860</name>
</gene>
<dbReference type="InterPro" id="IPR058240">
    <property type="entry name" value="rSAM_sf"/>
</dbReference>
<evidence type="ECO:0000256" key="3">
    <source>
        <dbReference type="ARBA" id="ARBA00022723"/>
    </source>
</evidence>
<evidence type="ECO:0000256" key="4">
    <source>
        <dbReference type="ARBA" id="ARBA00023004"/>
    </source>
</evidence>
<dbReference type="InterPro" id="IPR007197">
    <property type="entry name" value="rSAM"/>
</dbReference>
<dbReference type="SUPFAM" id="SSF102114">
    <property type="entry name" value="Radical SAM enzymes"/>
    <property type="match status" value="1"/>
</dbReference>
<evidence type="ECO:0000256" key="1">
    <source>
        <dbReference type="ARBA" id="ARBA00001966"/>
    </source>
</evidence>